<dbReference type="SUPFAM" id="SSF55729">
    <property type="entry name" value="Acyl-CoA N-acyltransferases (Nat)"/>
    <property type="match status" value="1"/>
</dbReference>
<protein>
    <recommendedName>
        <fullName evidence="2">N-acetyltransferase domain-containing protein</fullName>
    </recommendedName>
</protein>
<evidence type="ECO:0000313" key="1">
    <source>
        <dbReference type="EMBL" id="XDP99378.1"/>
    </source>
</evidence>
<organism evidence="1">
    <name type="scientific">Streptomyces sp. R08</name>
    <dbReference type="NCBI Taxonomy" id="3238624"/>
    <lineage>
        <taxon>Bacteria</taxon>
        <taxon>Bacillati</taxon>
        <taxon>Actinomycetota</taxon>
        <taxon>Actinomycetes</taxon>
        <taxon>Kitasatosporales</taxon>
        <taxon>Streptomycetaceae</taxon>
        <taxon>Streptomyces</taxon>
    </lineage>
</organism>
<dbReference type="EMBL" id="CP163431">
    <property type="protein sequence ID" value="XDP99378.1"/>
    <property type="molecule type" value="Genomic_DNA"/>
</dbReference>
<dbReference type="AlphaFoldDB" id="A0AB39M0N2"/>
<dbReference type="RefSeq" id="WP_369186499.1">
    <property type="nucleotide sequence ID" value="NZ_CP163431.1"/>
</dbReference>
<dbReference type="Gene3D" id="3.40.630.30">
    <property type="match status" value="1"/>
</dbReference>
<reference evidence="1" key="1">
    <citation type="submission" date="2024-07" db="EMBL/GenBank/DDBJ databases">
        <authorList>
            <person name="Yu S.T."/>
        </authorList>
    </citation>
    <scope>NUCLEOTIDE SEQUENCE</scope>
    <source>
        <strain evidence="1">R08</strain>
    </source>
</reference>
<accession>A0AB39M0N2</accession>
<evidence type="ECO:0008006" key="2">
    <source>
        <dbReference type="Google" id="ProtNLM"/>
    </source>
</evidence>
<name>A0AB39M0N2_9ACTN</name>
<dbReference type="InterPro" id="IPR016181">
    <property type="entry name" value="Acyl_CoA_acyltransferase"/>
</dbReference>
<gene>
    <name evidence="1" type="ORF">AB5J58_03910</name>
</gene>
<proteinExistence type="predicted"/>
<sequence length="116" mass="12631">MPAGHEPAWVDGLRRALDDHPAKIHISYDSTSGYLALDFLVVTRVRRNEGTGTAIMRALTAAADVHGVPLALTPAADFGGSVPRLRTFYRRFGFVGNRGRGKDYATSHAMIRRPVA</sequence>